<dbReference type="AlphaFoldDB" id="B7KIF3"/>
<dbReference type="InterPro" id="IPR027417">
    <property type="entry name" value="P-loop_NTPase"/>
</dbReference>
<dbReference type="InterPro" id="IPR003959">
    <property type="entry name" value="ATPase_AAA_core"/>
</dbReference>
<dbReference type="PANTHER" id="PTHR40396:SF1">
    <property type="entry name" value="ATPASE AAA-TYPE CORE DOMAIN-CONTAINING PROTEIN"/>
    <property type="match status" value="1"/>
</dbReference>
<dbReference type="Proteomes" id="UP000002384">
    <property type="component" value="Chromosome"/>
</dbReference>
<organism evidence="2 3">
    <name type="scientific">Gloeothece citriformis (strain PCC 7424)</name>
    <name type="common">Cyanothece sp. (strain PCC 7424)</name>
    <dbReference type="NCBI Taxonomy" id="65393"/>
    <lineage>
        <taxon>Bacteria</taxon>
        <taxon>Bacillati</taxon>
        <taxon>Cyanobacteriota</taxon>
        <taxon>Cyanophyceae</taxon>
        <taxon>Oscillatoriophycideae</taxon>
        <taxon>Chroococcales</taxon>
        <taxon>Aphanothecaceae</taxon>
        <taxon>Gloeothece</taxon>
        <taxon>Gloeothece citriformis</taxon>
    </lineage>
</organism>
<dbReference type="HOGENOM" id="CLU_046693_2_0_3"/>
<reference evidence="3" key="1">
    <citation type="journal article" date="2011" name="MBio">
        <title>Novel metabolic attributes of the genus Cyanothece, comprising a group of unicellular nitrogen-fixing Cyanobacteria.</title>
        <authorList>
            <person name="Bandyopadhyay A."/>
            <person name="Elvitigala T."/>
            <person name="Welsh E."/>
            <person name="Stockel J."/>
            <person name="Liberton M."/>
            <person name="Min H."/>
            <person name="Sherman L.A."/>
            <person name="Pakrasi H.B."/>
        </authorList>
    </citation>
    <scope>NUCLEOTIDE SEQUENCE [LARGE SCALE GENOMIC DNA]</scope>
    <source>
        <strain evidence="3">PCC 7424</strain>
    </source>
</reference>
<dbReference type="SUPFAM" id="SSF52540">
    <property type="entry name" value="P-loop containing nucleoside triphosphate hydrolases"/>
    <property type="match status" value="1"/>
</dbReference>
<dbReference type="OrthoDB" id="9809324at2"/>
<dbReference type="Pfam" id="PF13304">
    <property type="entry name" value="AAA_21"/>
    <property type="match status" value="1"/>
</dbReference>
<accession>B7KIF3</accession>
<evidence type="ECO:0000259" key="1">
    <source>
        <dbReference type="Pfam" id="PF13304"/>
    </source>
</evidence>
<protein>
    <recommendedName>
        <fullName evidence="1">ATPase AAA-type core domain-containing protein</fullName>
    </recommendedName>
</protein>
<evidence type="ECO:0000313" key="2">
    <source>
        <dbReference type="EMBL" id="ACK69359.1"/>
    </source>
</evidence>
<dbReference type="PANTHER" id="PTHR40396">
    <property type="entry name" value="ATPASE-LIKE PROTEIN"/>
    <property type="match status" value="1"/>
</dbReference>
<dbReference type="eggNOG" id="COG1106">
    <property type="taxonomic scope" value="Bacteria"/>
</dbReference>
<feature type="domain" description="ATPase AAA-type core" evidence="1">
    <location>
        <begin position="51"/>
        <end position="366"/>
    </location>
</feature>
<dbReference type="KEGG" id="cyc:PCC7424_0903"/>
<name>B7KIF3_GLOC7</name>
<dbReference type="GO" id="GO:0005524">
    <property type="term" value="F:ATP binding"/>
    <property type="evidence" value="ECO:0007669"/>
    <property type="project" value="InterPro"/>
</dbReference>
<dbReference type="STRING" id="65393.PCC7424_0903"/>
<dbReference type="Gene3D" id="3.40.50.300">
    <property type="entry name" value="P-loop containing nucleotide triphosphate hydrolases"/>
    <property type="match status" value="1"/>
</dbReference>
<dbReference type="GO" id="GO:0016887">
    <property type="term" value="F:ATP hydrolysis activity"/>
    <property type="evidence" value="ECO:0007669"/>
    <property type="project" value="InterPro"/>
</dbReference>
<dbReference type="EMBL" id="CP001291">
    <property type="protein sequence ID" value="ACK69359.1"/>
    <property type="molecule type" value="Genomic_DNA"/>
</dbReference>
<gene>
    <name evidence="2" type="ordered locus">PCC7424_0903</name>
</gene>
<evidence type="ECO:0000313" key="3">
    <source>
        <dbReference type="Proteomes" id="UP000002384"/>
    </source>
</evidence>
<proteinExistence type="predicted"/>
<dbReference type="RefSeq" id="WP_012598306.1">
    <property type="nucleotide sequence ID" value="NC_011729.1"/>
</dbReference>
<sequence length="429" mass="49490">MLIEFSVGNYLSFKDKVTFSMVASEVVAKNEKLNENNVFKVDDELSLLKSAAIYGANASGKSNLIKALEFMQNFVINSSKATQITDKIDVEEFRLSTTTVGQPSFFEIVFYLEGTIYKYGFEVDQTQVVSEWLFHTPKVSERKLFERKNSKFKVTKTFQEGEELTEKTRKNALFLSVASQFNGRISTKILYWFSHLKIISGLRSNLMYRKDAVEYFKNSQYQLDMINLIKKLDLGINDIKIEPRRIKAEELASNLSTEEVNNILKYLGQADDIKTIHKKYDEKGIPISEEIFDFDENESEGTKKLFAFAGIFLDALKNGKVLWIDELDARLHPIMTRTIVNLFNSNETNHNNAQLIFITHDINLLSHELFRRDQIWFAEKNRQEATDLYSLVEFKISDEAETSLENDYIKGRYGAIPFIGNLHQILGDL</sequence>
<keyword evidence="3" id="KW-1185">Reference proteome</keyword>